<dbReference type="Pfam" id="PF13560">
    <property type="entry name" value="HTH_31"/>
    <property type="match status" value="1"/>
</dbReference>
<dbReference type="Pfam" id="PF17765">
    <property type="entry name" value="MLTR_LBD"/>
    <property type="match status" value="1"/>
</dbReference>
<dbReference type="PROSITE" id="PS50943">
    <property type="entry name" value="HTH_CROC1"/>
    <property type="match status" value="1"/>
</dbReference>
<evidence type="ECO:0000313" key="2">
    <source>
        <dbReference type="EMBL" id="CAM06253.1"/>
    </source>
</evidence>
<dbReference type="SUPFAM" id="SSF47413">
    <property type="entry name" value="lambda repressor-like DNA-binding domains"/>
    <property type="match status" value="1"/>
</dbReference>
<dbReference type="eggNOG" id="COG1396">
    <property type="taxonomic scope" value="Bacteria"/>
</dbReference>
<dbReference type="KEGG" id="sen:SACE_7094"/>
<gene>
    <name evidence="2" type="ordered locus">SACE_7094</name>
</gene>
<dbReference type="InterPro" id="IPR001387">
    <property type="entry name" value="Cro/C1-type_HTH"/>
</dbReference>
<reference evidence="2 3" key="1">
    <citation type="journal article" date="2007" name="Nat. Biotechnol.">
        <title>Complete genome sequence of the erythromycin-producing bacterium Saccharopolyspora erythraea NRRL23338.</title>
        <authorList>
            <person name="Oliynyk M."/>
            <person name="Samborskyy M."/>
            <person name="Lester J.B."/>
            <person name="Mironenko T."/>
            <person name="Scott N."/>
            <person name="Dickens S."/>
            <person name="Haydock S.F."/>
            <person name="Leadlay P.F."/>
        </authorList>
    </citation>
    <scope>NUCLEOTIDE SEQUENCE [LARGE SCALE GENOMIC DNA]</scope>
    <source>
        <strain evidence="3">ATCC 11635 / DSM 40517 / JCM 4748 / NBRC 13426 / NCIMB 8594 / NRRL 2338</strain>
    </source>
</reference>
<accession>A4FQC8</accession>
<dbReference type="InterPro" id="IPR010982">
    <property type="entry name" value="Lambda_DNA-bd_dom_sf"/>
</dbReference>
<evidence type="ECO:0000259" key="1">
    <source>
        <dbReference type="PROSITE" id="PS50943"/>
    </source>
</evidence>
<name>A4FQC8_SACEN</name>
<dbReference type="AlphaFoldDB" id="A4FQC8"/>
<feature type="domain" description="HTH cro/C1-type" evidence="1">
    <location>
        <begin position="13"/>
        <end position="67"/>
    </location>
</feature>
<dbReference type="Gene3D" id="1.10.260.40">
    <property type="entry name" value="lambda repressor-like DNA-binding domains"/>
    <property type="match status" value="1"/>
</dbReference>
<proteinExistence type="predicted"/>
<dbReference type="SMART" id="SM00530">
    <property type="entry name" value="HTH_XRE"/>
    <property type="match status" value="1"/>
</dbReference>
<dbReference type="HOGENOM" id="CLU_083309_0_0_11"/>
<protein>
    <submittedName>
        <fullName evidence="2">Transcriptional regulator, XRE family</fullName>
    </submittedName>
</protein>
<dbReference type="GO" id="GO:0003677">
    <property type="term" value="F:DNA binding"/>
    <property type="evidence" value="ECO:0007669"/>
    <property type="project" value="InterPro"/>
</dbReference>
<dbReference type="PANTHER" id="PTHR35010">
    <property type="entry name" value="BLL4672 PROTEIN-RELATED"/>
    <property type="match status" value="1"/>
</dbReference>
<dbReference type="CDD" id="cd00093">
    <property type="entry name" value="HTH_XRE"/>
    <property type="match status" value="1"/>
</dbReference>
<keyword evidence="3" id="KW-1185">Reference proteome</keyword>
<dbReference type="EMBL" id="AM420293">
    <property type="protein sequence ID" value="CAM06253.1"/>
    <property type="molecule type" value="Genomic_DNA"/>
</dbReference>
<dbReference type="Gene3D" id="3.30.450.180">
    <property type="match status" value="1"/>
</dbReference>
<dbReference type="PANTHER" id="PTHR35010:SF4">
    <property type="entry name" value="BLL5781 PROTEIN"/>
    <property type="match status" value="1"/>
</dbReference>
<dbReference type="Proteomes" id="UP000006728">
    <property type="component" value="Chromosome"/>
</dbReference>
<organism evidence="2 3">
    <name type="scientific">Saccharopolyspora erythraea (strain ATCC 11635 / DSM 40517 / JCM 4748 / NBRC 13426 / NCIMB 8594 / NRRL 2338)</name>
    <dbReference type="NCBI Taxonomy" id="405948"/>
    <lineage>
        <taxon>Bacteria</taxon>
        <taxon>Bacillati</taxon>
        <taxon>Actinomycetota</taxon>
        <taxon>Actinomycetes</taxon>
        <taxon>Pseudonocardiales</taxon>
        <taxon>Pseudonocardiaceae</taxon>
        <taxon>Saccharopolyspora</taxon>
    </lineage>
</organism>
<evidence type="ECO:0000313" key="3">
    <source>
        <dbReference type="Proteomes" id="UP000006728"/>
    </source>
</evidence>
<sequence>MATTTKRAVGELLREWRERRRLSQLALSIEAEISTRHLSFVETGRSRPTSDMVLRLCEHLEVPLRERNGLLLAAGHAPVYPVGDLDTSEMSEVRAALRQVLTAYEPYPALVVDRGWNLVDANAAVGMFLAGADEDLLVPPVNVLRLSLHPRGIAPRIANLGEWRAHVLGRLRRQADATADPGLELLHQELRGYPCDQPEPDVERPAAGEVAVPLRYRHEGRDLAFISMTAVFGTPLDVTLAELAIESFLPADPATAEALRDS</sequence>
<dbReference type="InterPro" id="IPR041413">
    <property type="entry name" value="MLTR_LBD"/>
</dbReference>